<dbReference type="AlphaFoldDB" id="A0A382H457"/>
<accession>A0A382H457</accession>
<dbReference type="InterPro" id="IPR015424">
    <property type="entry name" value="PyrdxlP-dep_Trfase"/>
</dbReference>
<dbReference type="PANTHER" id="PTHR11808:SF80">
    <property type="entry name" value="CYSTATHIONINE GAMMA-LYASE"/>
    <property type="match status" value="1"/>
</dbReference>
<comment type="cofactor">
    <cofactor evidence="1">
        <name>pyridoxal 5'-phosphate</name>
        <dbReference type="ChEBI" id="CHEBI:597326"/>
    </cofactor>
</comment>
<gene>
    <name evidence="3" type="ORF">METZ01_LOCUS234932</name>
</gene>
<evidence type="ECO:0000256" key="2">
    <source>
        <dbReference type="ARBA" id="ARBA00022898"/>
    </source>
</evidence>
<dbReference type="Pfam" id="PF01053">
    <property type="entry name" value="Cys_Met_Meta_PP"/>
    <property type="match status" value="1"/>
</dbReference>
<dbReference type="Gene3D" id="3.90.1150.10">
    <property type="entry name" value="Aspartate Aminotransferase, domain 1"/>
    <property type="match status" value="1"/>
</dbReference>
<organism evidence="3">
    <name type="scientific">marine metagenome</name>
    <dbReference type="NCBI Taxonomy" id="408172"/>
    <lineage>
        <taxon>unclassified sequences</taxon>
        <taxon>metagenomes</taxon>
        <taxon>ecological metagenomes</taxon>
    </lineage>
</organism>
<evidence type="ECO:0000313" key="3">
    <source>
        <dbReference type="EMBL" id="SVB82078.1"/>
    </source>
</evidence>
<protein>
    <submittedName>
        <fullName evidence="3">Uncharacterized protein</fullName>
    </submittedName>
</protein>
<sequence>HPATTTHRVIGEEGRKKLNIPDTMIRLSIGLEDVDDLIEDIDASFKQIL</sequence>
<dbReference type="SUPFAM" id="SSF53383">
    <property type="entry name" value="PLP-dependent transferases"/>
    <property type="match status" value="1"/>
</dbReference>
<name>A0A382H457_9ZZZZ</name>
<reference evidence="3" key="1">
    <citation type="submission" date="2018-05" db="EMBL/GenBank/DDBJ databases">
        <authorList>
            <person name="Lanie J.A."/>
            <person name="Ng W.-L."/>
            <person name="Kazmierczak K.M."/>
            <person name="Andrzejewski T.M."/>
            <person name="Davidsen T.M."/>
            <person name="Wayne K.J."/>
            <person name="Tettelin H."/>
            <person name="Glass J.I."/>
            <person name="Rusch D."/>
            <person name="Podicherti R."/>
            <person name="Tsui H.-C.T."/>
            <person name="Winkler M.E."/>
        </authorList>
    </citation>
    <scope>NUCLEOTIDE SEQUENCE</scope>
</reference>
<dbReference type="GO" id="GO:0016846">
    <property type="term" value="F:carbon-sulfur lyase activity"/>
    <property type="evidence" value="ECO:0007669"/>
    <property type="project" value="TreeGrafter"/>
</dbReference>
<evidence type="ECO:0000256" key="1">
    <source>
        <dbReference type="ARBA" id="ARBA00001933"/>
    </source>
</evidence>
<dbReference type="GO" id="GO:0005737">
    <property type="term" value="C:cytoplasm"/>
    <property type="evidence" value="ECO:0007669"/>
    <property type="project" value="TreeGrafter"/>
</dbReference>
<feature type="non-terminal residue" evidence="3">
    <location>
        <position position="1"/>
    </location>
</feature>
<dbReference type="PANTHER" id="PTHR11808">
    <property type="entry name" value="TRANS-SULFURATION ENZYME FAMILY MEMBER"/>
    <property type="match status" value="1"/>
</dbReference>
<proteinExistence type="predicted"/>
<dbReference type="EMBL" id="UINC01059078">
    <property type="protein sequence ID" value="SVB82078.1"/>
    <property type="molecule type" value="Genomic_DNA"/>
</dbReference>
<dbReference type="GO" id="GO:0030170">
    <property type="term" value="F:pyridoxal phosphate binding"/>
    <property type="evidence" value="ECO:0007669"/>
    <property type="project" value="InterPro"/>
</dbReference>
<dbReference type="InterPro" id="IPR015422">
    <property type="entry name" value="PyrdxlP-dep_Trfase_small"/>
</dbReference>
<dbReference type="GO" id="GO:0019346">
    <property type="term" value="P:transsulfuration"/>
    <property type="evidence" value="ECO:0007669"/>
    <property type="project" value="InterPro"/>
</dbReference>
<keyword evidence="2" id="KW-0663">Pyridoxal phosphate</keyword>
<dbReference type="InterPro" id="IPR000277">
    <property type="entry name" value="Cys/Met-Metab_PyrdxlP-dep_enz"/>
</dbReference>